<evidence type="ECO:0000256" key="3">
    <source>
        <dbReference type="ARBA" id="ARBA00022692"/>
    </source>
</evidence>
<feature type="transmembrane region" description="Helical" evidence="6">
    <location>
        <begin position="154"/>
        <end position="175"/>
    </location>
</feature>
<keyword evidence="5 6" id="KW-0472">Membrane</keyword>
<feature type="transmembrane region" description="Helical" evidence="6">
    <location>
        <begin position="262"/>
        <end position="283"/>
    </location>
</feature>
<comment type="similarity">
    <text evidence="2">Belongs to the multi antimicrobial extrusion (MATE) (TC 2.A.66.1) family.</text>
</comment>
<reference evidence="7 8" key="1">
    <citation type="submission" date="2019-07" db="EMBL/GenBank/DDBJ databases">
        <title>Genomics analysis of Aphanomyces spp. identifies a new class of oomycete effector associated with host adaptation.</title>
        <authorList>
            <person name="Gaulin E."/>
        </authorList>
    </citation>
    <scope>NUCLEOTIDE SEQUENCE [LARGE SCALE GENOMIC DNA]</scope>
    <source>
        <strain evidence="7 8">ATCC 201684</strain>
    </source>
</reference>
<feature type="transmembrane region" description="Helical" evidence="6">
    <location>
        <begin position="446"/>
        <end position="473"/>
    </location>
</feature>
<feature type="transmembrane region" description="Helical" evidence="6">
    <location>
        <begin position="346"/>
        <end position="365"/>
    </location>
</feature>
<keyword evidence="3 6" id="KW-0812">Transmembrane</keyword>
<evidence type="ECO:0000256" key="5">
    <source>
        <dbReference type="ARBA" id="ARBA00023136"/>
    </source>
</evidence>
<dbReference type="InterPro" id="IPR045069">
    <property type="entry name" value="MATE_euk"/>
</dbReference>
<feature type="transmembrane region" description="Helical" evidence="6">
    <location>
        <begin position="385"/>
        <end position="403"/>
    </location>
</feature>
<accession>A0A6G0XJD5</accession>
<dbReference type="InterPro" id="IPR002528">
    <property type="entry name" value="MATE_fam"/>
</dbReference>
<keyword evidence="8" id="KW-1185">Reference proteome</keyword>
<organism evidence="7 8">
    <name type="scientific">Aphanomyces euteiches</name>
    <dbReference type="NCBI Taxonomy" id="100861"/>
    <lineage>
        <taxon>Eukaryota</taxon>
        <taxon>Sar</taxon>
        <taxon>Stramenopiles</taxon>
        <taxon>Oomycota</taxon>
        <taxon>Saprolegniomycetes</taxon>
        <taxon>Saprolegniales</taxon>
        <taxon>Verrucalvaceae</taxon>
        <taxon>Aphanomyces</taxon>
    </lineage>
</organism>
<feature type="transmembrane region" description="Helical" evidence="6">
    <location>
        <begin position="314"/>
        <end position="334"/>
    </location>
</feature>
<dbReference type="GO" id="GO:0015297">
    <property type="term" value="F:antiporter activity"/>
    <property type="evidence" value="ECO:0007669"/>
    <property type="project" value="InterPro"/>
</dbReference>
<name>A0A6G0XJD5_9STRA</name>
<dbReference type="AlphaFoldDB" id="A0A6G0XJD5"/>
<dbReference type="VEuPathDB" id="FungiDB:AeMF1_019444"/>
<dbReference type="CDD" id="cd13132">
    <property type="entry name" value="MATE_eukaryotic"/>
    <property type="match status" value="1"/>
</dbReference>
<evidence type="ECO:0000313" key="7">
    <source>
        <dbReference type="EMBL" id="KAF0740376.1"/>
    </source>
</evidence>
<evidence type="ECO:0000256" key="4">
    <source>
        <dbReference type="ARBA" id="ARBA00022989"/>
    </source>
</evidence>
<dbReference type="GO" id="GO:0016020">
    <property type="term" value="C:membrane"/>
    <property type="evidence" value="ECO:0007669"/>
    <property type="project" value="UniProtKB-SubCell"/>
</dbReference>
<evidence type="ECO:0008006" key="9">
    <source>
        <dbReference type="Google" id="ProtNLM"/>
    </source>
</evidence>
<evidence type="ECO:0000256" key="2">
    <source>
        <dbReference type="ARBA" id="ARBA00010199"/>
    </source>
</evidence>
<dbReference type="NCBIfam" id="TIGR00797">
    <property type="entry name" value="matE"/>
    <property type="match status" value="1"/>
</dbReference>
<protein>
    <recommendedName>
        <fullName evidence="9">MATE efflux family protein</fullName>
    </recommendedName>
</protein>
<keyword evidence="4 6" id="KW-1133">Transmembrane helix</keyword>
<feature type="transmembrane region" description="Helical" evidence="6">
    <location>
        <begin position="116"/>
        <end position="139"/>
    </location>
</feature>
<dbReference type="Pfam" id="PF01554">
    <property type="entry name" value="MatE"/>
    <property type="match status" value="2"/>
</dbReference>
<dbReference type="PANTHER" id="PTHR11206">
    <property type="entry name" value="MULTIDRUG RESISTANCE PROTEIN"/>
    <property type="match status" value="1"/>
</dbReference>
<comment type="caution">
    <text evidence="7">The sequence shown here is derived from an EMBL/GenBank/DDBJ whole genome shotgun (WGS) entry which is preliminary data.</text>
</comment>
<dbReference type="Proteomes" id="UP000481153">
    <property type="component" value="Unassembled WGS sequence"/>
</dbReference>
<comment type="subcellular location">
    <subcellularLocation>
        <location evidence="1">Membrane</location>
        <topology evidence="1">Multi-pass membrane protein</topology>
    </subcellularLocation>
</comment>
<proteinExistence type="inferred from homology"/>
<feature type="transmembrane region" description="Helical" evidence="6">
    <location>
        <begin position="215"/>
        <end position="241"/>
    </location>
</feature>
<evidence type="ECO:0000313" key="8">
    <source>
        <dbReference type="Proteomes" id="UP000481153"/>
    </source>
</evidence>
<gene>
    <name evidence="7" type="ORF">Ae201684_004113</name>
</gene>
<dbReference type="OrthoDB" id="2126698at2759"/>
<dbReference type="EMBL" id="VJMJ01000052">
    <property type="protein sequence ID" value="KAF0740376.1"/>
    <property type="molecule type" value="Genomic_DNA"/>
</dbReference>
<feature type="transmembrane region" description="Helical" evidence="6">
    <location>
        <begin position="78"/>
        <end position="104"/>
    </location>
</feature>
<dbReference type="GO" id="GO:1990961">
    <property type="term" value="P:xenobiotic detoxification by transmembrane export across the plasma membrane"/>
    <property type="evidence" value="ECO:0007669"/>
    <property type="project" value="InterPro"/>
</dbReference>
<dbReference type="GO" id="GO:0042910">
    <property type="term" value="F:xenobiotic transmembrane transporter activity"/>
    <property type="evidence" value="ECO:0007669"/>
    <property type="project" value="InterPro"/>
</dbReference>
<feature type="transmembrane region" description="Helical" evidence="6">
    <location>
        <begin position="187"/>
        <end position="209"/>
    </location>
</feature>
<feature type="transmembrane region" description="Helical" evidence="6">
    <location>
        <begin position="415"/>
        <end position="434"/>
    </location>
</feature>
<sequence length="483" mass="52168">MSSETAPLNATREADHKTIDVKIDTEVTPSAKHELSRMFWLSLPVFMAYLLETLPGSISVGLVGHLQGNNTSLLVDAAYLSATATNVTALAIGFGLACAMDTLCSQAFGAGKLDKLGVYLQSGILVLGSSLIPIFFLLWNAESVMLAFGQDPEISLYAGRFSRVTMWGVPFLFIYELIKKLQQSQNIVLPMMYVAAIGIAVNLSTGYYFTYYTSWGYLGAALGGVCGNIALPVSITIYFYLNESSTKTWWFGFQWHEAVAHSWLFLSLGVPSMMMIAMSWWAMCTLGFMAGMLPNSVAAVSVNAVFGQINTISYVIYLGISVSSNVLLGNALGANEPKRAELLSRLALYGGVGSAFVLGSILLLFRHFIAGLLVNDPVTIENASRSILALVIVSICDGMNGICQGICKGMGRPAVAAGIMLSTYYFIGIPMAYVSGFKWDNGLPGVWYGFASGMVICLSIFIATISCTNWPYLAKLAQERVQK</sequence>
<evidence type="ECO:0000256" key="6">
    <source>
        <dbReference type="SAM" id="Phobius"/>
    </source>
</evidence>
<evidence type="ECO:0000256" key="1">
    <source>
        <dbReference type="ARBA" id="ARBA00004141"/>
    </source>
</evidence>
<feature type="transmembrane region" description="Helical" evidence="6">
    <location>
        <begin position="38"/>
        <end position="58"/>
    </location>
</feature>